<dbReference type="AlphaFoldDB" id="A0A5C6XG37"/>
<gene>
    <name evidence="4" type="ORF">FRC98_00015</name>
</gene>
<keyword evidence="2" id="KW-0378">Hydrolase</keyword>
<name>A0A5C6XG37_9DELT</name>
<dbReference type="GO" id="GO:0016020">
    <property type="term" value="C:membrane"/>
    <property type="evidence" value="ECO:0007669"/>
    <property type="project" value="GOC"/>
</dbReference>
<organism evidence="4 5">
    <name type="scientific">Lujinxingia vulgaris</name>
    <dbReference type="NCBI Taxonomy" id="2600176"/>
    <lineage>
        <taxon>Bacteria</taxon>
        <taxon>Deltaproteobacteria</taxon>
        <taxon>Bradymonadales</taxon>
        <taxon>Lujinxingiaceae</taxon>
        <taxon>Lujinxingia</taxon>
    </lineage>
</organism>
<feature type="domain" description="Calcineurin-like phosphoesterase" evidence="3">
    <location>
        <begin position="28"/>
        <end position="188"/>
    </location>
</feature>
<proteinExistence type="predicted"/>
<keyword evidence="5" id="KW-1185">Reference proteome</keyword>
<dbReference type="PANTHER" id="PTHR31302:SF31">
    <property type="entry name" value="PHOSPHODIESTERASE YAEI"/>
    <property type="match status" value="1"/>
</dbReference>
<dbReference type="CDD" id="cd07385">
    <property type="entry name" value="MPP_YkuE_C"/>
    <property type="match status" value="1"/>
</dbReference>
<accession>A0A5C6XG37</accession>
<protein>
    <submittedName>
        <fullName evidence="4">Metallophosphoesterase</fullName>
    </submittedName>
</protein>
<evidence type="ECO:0000313" key="5">
    <source>
        <dbReference type="Proteomes" id="UP000321412"/>
    </source>
</evidence>
<dbReference type="OrthoDB" id="9780884at2"/>
<dbReference type="Gene3D" id="3.60.21.10">
    <property type="match status" value="1"/>
</dbReference>
<dbReference type="GO" id="GO:0008758">
    <property type="term" value="F:UDP-2,3-diacylglucosamine hydrolase activity"/>
    <property type="evidence" value="ECO:0007669"/>
    <property type="project" value="TreeGrafter"/>
</dbReference>
<dbReference type="PANTHER" id="PTHR31302">
    <property type="entry name" value="TRANSMEMBRANE PROTEIN WITH METALLOPHOSPHOESTERASE DOMAIN-RELATED"/>
    <property type="match status" value="1"/>
</dbReference>
<dbReference type="InterPro" id="IPR004843">
    <property type="entry name" value="Calcineurin-like_PHP"/>
</dbReference>
<dbReference type="InterPro" id="IPR051158">
    <property type="entry name" value="Metallophosphoesterase_sf"/>
</dbReference>
<comment type="caution">
    <text evidence="4">The sequence shown here is derived from an EMBL/GenBank/DDBJ whole genome shotgun (WGS) entry which is preliminary data.</text>
</comment>
<evidence type="ECO:0000259" key="3">
    <source>
        <dbReference type="Pfam" id="PF00149"/>
    </source>
</evidence>
<dbReference type="Proteomes" id="UP000321412">
    <property type="component" value="Unassembled WGS sequence"/>
</dbReference>
<dbReference type="GO" id="GO:0046872">
    <property type="term" value="F:metal ion binding"/>
    <property type="evidence" value="ECO:0007669"/>
    <property type="project" value="UniProtKB-KW"/>
</dbReference>
<dbReference type="GO" id="GO:0009245">
    <property type="term" value="P:lipid A biosynthetic process"/>
    <property type="evidence" value="ECO:0007669"/>
    <property type="project" value="TreeGrafter"/>
</dbReference>
<sequence length="266" mass="29634">MINPLKSIEINRYRLWHPKVSPAQQGYRIAQISDVHLGRWVKPRHMAQVVDYVNRQAPHLVALTGDYVGYSRHDLMPAVETLAGLDAPTYAVLGNHDHWTCTDTAHEAFSRFNIPLLVNENRIIESAMGPIELVGVDDHVTQRSDVDQAFSAIDGSPFCLTLNHVPSLAPALAARGAHLILSGHTHGYQFNIPGVTHRIAQKLGARYHVGAYYLDGAYLYINRGLGSASWPWRIGAAPELTFFELAHASRPRLELMQTETIGVNHR</sequence>
<reference evidence="4 5" key="1">
    <citation type="submission" date="2019-08" db="EMBL/GenBank/DDBJ databases">
        <title>Bradymonadales sp. TMQ4.</title>
        <authorList>
            <person name="Liang Q."/>
        </authorList>
    </citation>
    <scope>NUCLEOTIDE SEQUENCE [LARGE SCALE GENOMIC DNA]</scope>
    <source>
        <strain evidence="4 5">TMQ4</strain>
    </source>
</reference>
<evidence type="ECO:0000256" key="1">
    <source>
        <dbReference type="ARBA" id="ARBA00022723"/>
    </source>
</evidence>
<dbReference type="RefSeq" id="WP_146979264.1">
    <property type="nucleotide sequence ID" value="NZ_VOSM01000001.1"/>
</dbReference>
<evidence type="ECO:0000313" key="4">
    <source>
        <dbReference type="EMBL" id="TXD38824.1"/>
    </source>
</evidence>
<dbReference type="InterPro" id="IPR029052">
    <property type="entry name" value="Metallo-depent_PP-like"/>
</dbReference>
<dbReference type="EMBL" id="VOSM01000001">
    <property type="protein sequence ID" value="TXD38824.1"/>
    <property type="molecule type" value="Genomic_DNA"/>
</dbReference>
<dbReference type="SUPFAM" id="SSF56300">
    <property type="entry name" value="Metallo-dependent phosphatases"/>
    <property type="match status" value="1"/>
</dbReference>
<dbReference type="Pfam" id="PF00149">
    <property type="entry name" value="Metallophos"/>
    <property type="match status" value="1"/>
</dbReference>
<evidence type="ECO:0000256" key="2">
    <source>
        <dbReference type="ARBA" id="ARBA00022801"/>
    </source>
</evidence>
<keyword evidence="1" id="KW-0479">Metal-binding</keyword>